<keyword evidence="2" id="KW-0964">Secreted</keyword>
<feature type="region of interest" description="Disordered" evidence="3">
    <location>
        <begin position="22"/>
        <end position="44"/>
    </location>
</feature>
<evidence type="ECO:0000313" key="6">
    <source>
        <dbReference type="Proteomes" id="UP001517376"/>
    </source>
</evidence>
<evidence type="ECO:0000256" key="1">
    <source>
        <dbReference type="ARBA" id="ARBA00004613"/>
    </source>
</evidence>
<keyword evidence="4" id="KW-0732">Signal</keyword>
<dbReference type="EMBL" id="JAAATW010000001">
    <property type="protein sequence ID" value="NBE07042.1"/>
    <property type="molecule type" value="Genomic_DNA"/>
</dbReference>
<evidence type="ECO:0000313" key="5">
    <source>
        <dbReference type="EMBL" id="NBE07042.1"/>
    </source>
</evidence>
<gene>
    <name evidence="5" type="ORF">GU920_05810</name>
</gene>
<organism evidence="5 6">
    <name type="scientific">Paragemmobacter ruber</name>
    <dbReference type="NCBI Taxonomy" id="1985673"/>
    <lineage>
        <taxon>Bacteria</taxon>
        <taxon>Pseudomonadati</taxon>
        <taxon>Pseudomonadota</taxon>
        <taxon>Alphaproteobacteria</taxon>
        <taxon>Rhodobacterales</taxon>
        <taxon>Paracoccaceae</taxon>
        <taxon>Paragemmobacter</taxon>
    </lineage>
</organism>
<dbReference type="PANTHER" id="PTHR38340">
    <property type="entry name" value="S-LAYER PROTEIN"/>
    <property type="match status" value="1"/>
</dbReference>
<evidence type="ECO:0000256" key="3">
    <source>
        <dbReference type="SAM" id="MobiDB-lite"/>
    </source>
</evidence>
<dbReference type="PANTHER" id="PTHR38340:SF1">
    <property type="entry name" value="S-LAYER PROTEIN"/>
    <property type="match status" value="1"/>
</dbReference>
<sequence>MLLLLASLLPIALIGMLSGGDDEPAPEADAGDGASDVRLGGEGDNTINGDADDDLIVGFKGDDLLQGAAGVDLLVGDQGADTLAGGPGNDILLGGPEDDILRGEDGRDLLVGGAGDDSVVGDAGDDVIVGMDGANTLEGGAGNDVLIGLTPDRQTPSEILGGLERPDFSEAVAARFGTIAPALEDRILRNLFSVGGEASADVMQGGDGDDQLIGDRGDVMTGGAGADAFVALAPPQPDDPTDPNVGQVVRVEDFDPLEDRIEVLTEAQGDVALAVEEQEQGVMVTLNGADVIYLPGLRAEQVNVADIVVSRA</sequence>
<dbReference type="InterPro" id="IPR001343">
    <property type="entry name" value="Hemolysn_Ca-bd"/>
</dbReference>
<keyword evidence="6" id="KW-1185">Reference proteome</keyword>
<dbReference type="Pfam" id="PF00353">
    <property type="entry name" value="HemolysinCabind"/>
    <property type="match status" value="4"/>
</dbReference>
<name>A0ABW9Y571_9RHOB</name>
<dbReference type="RefSeq" id="WP_161765990.1">
    <property type="nucleotide sequence ID" value="NZ_JAAATW010000001.1"/>
</dbReference>
<evidence type="ECO:0000256" key="4">
    <source>
        <dbReference type="SAM" id="SignalP"/>
    </source>
</evidence>
<evidence type="ECO:0008006" key="7">
    <source>
        <dbReference type="Google" id="ProtNLM"/>
    </source>
</evidence>
<dbReference type="PROSITE" id="PS00330">
    <property type="entry name" value="HEMOLYSIN_CALCIUM"/>
    <property type="match status" value="1"/>
</dbReference>
<evidence type="ECO:0000256" key="2">
    <source>
        <dbReference type="ARBA" id="ARBA00022525"/>
    </source>
</evidence>
<accession>A0ABW9Y571</accession>
<proteinExistence type="predicted"/>
<protein>
    <recommendedName>
        <fullName evidence="7">Calcium-binding protein</fullName>
    </recommendedName>
</protein>
<feature type="signal peptide" evidence="4">
    <location>
        <begin position="1"/>
        <end position="19"/>
    </location>
</feature>
<comment type="subcellular location">
    <subcellularLocation>
        <location evidence="1">Secreted</location>
    </subcellularLocation>
</comment>
<feature type="chain" id="PRO_5047385954" description="Calcium-binding protein" evidence="4">
    <location>
        <begin position="20"/>
        <end position="312"/>
    </location>
</feature>
<dbReference type="PRINTS" id="PR00313">
    <property type="entry name" value="CABNDNGRPT"/>
</dbReference>
<reference evidence="6" key="1">
    <citation type="submission" date="2020-01" db="EMBL/GenBank/DDBJ databases">
        <title>Sphingomonas sp. strain CSW-10.</title>
        <authorList>
            <person name="Chen W.-M."/>
        </authorList>
    </citation>
    <scope>NUCLEOTIDE SEQUENCE [LARGE SCALE GENOMIC DNA]</scope>
    <source>
        <strain evidence="6">CCP-1</strain>
    </source>
</reference>
<dbReference type="Proteomes" id="UP001517376">
    <property type="component" value="Unassembled WGS sequence"/>
</dbReference>
<dbReference type="SUPFAM" id="SSF51120">
    <property type="entry name" value="beta-Roll"/>
    <property type="match status" value="1"/>
</dbReference>
<dbReference type="InterPro" id="IPR050557">
    <property type="entry name" value="RTX_toxin/Mannuronan_C5-epim"/>
</dbReference>
<dbReference type="InterPro" id="IPR011049">
    <property type="entry name" value="Serralysin-like_metalloprot_C"/>
</dbReference>
<dbReference type="InterPro" id="IPR018511">
    <property type="entry name" value="Hemolysin-typ_Ca-bd_CS"/>
</dbReference>
<comment type="caution">
    <text evidence="5">The sequence shown here is derived from an EMBL/GenBank/DDBJ whole genome shotgun (WGS) entry which is preliminary data.</text>
</comment>
<dbReference type="Gene3D" id="2.150.10.10">
    <property type="entry name" value="Serralysin-like metalloprotease, C-terminal"/>
    <property type="match status" value="3"/>
</dbReference>